<accession>A0A930G2F1</accession>
<organism evidence="2 3">
    <name type="scientific">Dechloromonas agitata</name>
    <dbReference type="NCBI Taxonomy" id="73030"/>
    <lineage>
        <taxon>Bacteria</taxon>
        <taxon>Pseudomonadati</taxon>
        <taxon>Pseudomonadota</taxon>
        <taxon>Betaproteobacteria</taxon>
        <taxon>Rhodocyclales</taxon>
        <taxon>Azonexaceae</taxon>
        <taxon>Dechloromonas</taxon>
    </lineage>
</organism>
<dbReference type="Gene3D" id="1.10.8.730">
    <property type="match status" value="1"/>
</dbReference>
<dbReference type="InterPro" id="IPR053155">
    <property type="entry name" value="F-pilin_assembly_TraC"/>
</dbReference>
<dbReference type="Proteomes" id="UP000718593">
    <property type="component" value="Unassembled WGS sequence"/>
</dbReference>
<comment type="caution">
    <text evidence="2">The sequence shown here is derived from an EMBL/GenBank/DDBJ whole genome shotgun (WGS) entry which is preliminary data.</text>
</comment>
<dbReference type="InterPro" id="IPR027417">
    <property type="entry name" value="P-loop_NTPase"/>
</dbReference>
<feature type="domain" description="TraG P-loop" evidence="1">
    <location>
        <begin position="490"/>
        <end position="855"/>
    </location>
</feature>
<dbReference type="InterPro" id="IPR043964">
    <property type="entry name" value="P-loop_TraG"/>
</dbReference>
<dbReference type="SUPFAM" id="SSF52540">
    <property type="entry name" value="P-loop containing nucleoside triphosphate hydrolases"/>
    <property type="match status" value="1"/>
</dbReference>
<evidence type="ECO:0000313" key="3">
    <source>
        <dbReference type="Proteomes" id="UP000718593"/>
    </source>
</evidence>
<dbReference type="Pfam" id="PF19044">
    <property type="entry name" value="P-loop_TraG"/>
    <property type="match status" value="1"/>
</dbReference>
<evidence type="ECO:0000259" key="1">
    <source>
        <dbReference type="Pfam" id="PF19044"/>
    </source>
</evidence>
<dbReference type="EMBL" id="JABZMI010000269">
    <property type="protein sequence ID" value="MBF1165753.1"/>
    <property type="molecule type" value="Genomic_DNA"/>
</dbReference>
<proteinExistence type="predicted"/>
<name>A0A930G2F1_9RHOO</name>
<dbReference type="InterPro" id="IPR014117">
    <property type="entry name" value="TraC-F-type"/>
</dbReference>
<sequence>MGVLEALKTVFYGERFAPADAVPRALVEQLNQIPRLTGILPYLGWLPDDRLFVLDQGAFGGKPEQNLGFCIETMPQTGSNEEMERVLASLFMSCPPGTGIQISLYAGPHILPILQKQADMLPQDEGRAPDPDSNRSDRRNRNIFRALARRRIDHYLKGTGTSLFSHQVYLLRNYRCVISIATPLDPKIPADIEEAIRIRESAHATLRSAHLPGWDWQPGDLLNFVADFFDHERVFGKAAVKPVEYDDSRPLRSQLSNLEIASAVADSFVKFRKAGGEETAVQCFSVWQYPKYYRLGNMGALIGDYYQMALSMPCPFLITMGAVILDYESARTKAQMKAARATQAAGSYMARFQPDLQDRKRDWDMVLRAFDNGRNVVQMYHQIVLLSRLPDVSRVEHAVRAVWRARGFDLAKDVYLSHQALTAALPCTLTPALQKDLRMFGRVGTKTADNAVMTAPLIAEWKGTETPVLTLFGRRGQILTFDLFDNKGGNFNFAVAALSGSGKSVFVNEVAFRYLGCGTKVWIIDVGRSYRKLCSLVDGEFIEFSDERSNTICLNPFSMVVDINNDMEMLLPLIAQMASPREPLDNFGYSALAGAIKRVWDQKGKRATISDVYDLLRTGRLSDEAEHERDLLRLATALEPYTRHGVYASHFEGESNIEFHKDLVVLELEELKSKKDLQAVVMQLMMYRITQEMYLDRSKRKLVIIDEAWDLMSGGASSSFIEAGYRRARKYGGAFGTITQSVEDYYKNEATKAAMQNADWLFLLRQKPESIERLGKEGKLHIDEWTKRQLSSVTTEGGAYSEVFVHGPMGSGIGRLILDPFSMLLYSTTAEDFQAIKTLTDRGMSVADAIESLLKQRGVH</sequence>
<dbReference type="AlphaFoldDB" id="A0A930G2F1"/>
<reference evidence="2" key="1">
    <citation type="submission" date="2020-04" db="EMBL/GenBank/DDBJ databases">
        <title>Deep metagenomics examines the oral microbiome during advanced dental caries in children, revealing novel taxa and co-occurrences with host molecules.</title>
        <authorList>
            <person name="Baker J.L."/>
            <person name="Morton J.T."/>
            <person name="Dinis M."/>
            <person name="Alvarez R."/>
            <person name="Tran N.C."/>
            <person name="Knight R."/>
            <person name="Edlund A."/>
        </authorList>
    </citation>
    <scope>NUCLEOTIDE SEQUENCE</scope>
    <source>
        <strain evidence="2">JCVI_32_bin.24</strain>
    </source>
</reference>
<dbReference type="NCBIfam" id="TIGR02746">
    <property type="entry name" value="TraC-F-type"/>
    <property type="match status" value="1"/>
</dbReference>
<gene>
    <name evidence="2" type="primary">traC</name>
    <name evidence="2" type="ORF">HXL68_12040</name>
</gene>
<evidence type="ECO:0000313" key="2">
    <source>
        <dbReference type="EMBL" id="MBF1165753.1"/>
    </source>
</evidence>
<dbReference type="InterPro" id="IPR025955">
    <property type="entry name" value="TraC/Conjuga_ATPase"/>
</dbReference>
<protein>
    <submittedName>
        <fullName evidence="2">Type IV secretion system protein TraC</fullName>
    </submittedName>
</protein>
<dbReference type="PANTHER" id="PTHR38467">
    <property type="match status" value="1"/>
</dbReference>
<dbReference type="PANTHER" id="PTHR38467:SF1">
    <property type="entry name" value="CONJUGATIVE TRANSFER: ASSEMBLY"/>
    <property type="match status" value="1"/>
</dbReference>
<dbReference type="Gene3D" id="3.40.50.300">
    <property type="entry name" value="P-loop containing nucleotide triphosphate hydrolases"/>
    <property type="match status" value="1"/>
</dbReference>
<dbReference type="CDD" id="cd01127">
    <property type="entry name" value="TrwB_TraG_TraD_VirD4"/>
    <property type="match status" value="1"/>
</dbReference>
<dbReference type="Pfam" id="PF11130">
    <property type="entry name" value="TraC_F_IV"/>
    <property type="match status" value="1"/>
</dbReference>